<feature type="region of interest" description="Disordered" evidence="2">
    <location>
        <begin position="240"/>
        <end position="270"/>
    </location>
</feature>
<dbReference type="Pfam" id="PF07261">
    <property type="entry name" value="DnaB_2"/>
    <property type="match status" value="1"/>
</dbReference>
<dbReference type="Proteomes" id="UP000305768">
    <property type="component" value="Unassembled WGS sequence"/>
</dbReference>
<dbReference type="NCBIfam" id="TIGR01446">
    <property type="entry name" value="DnaD_dom"/>
    <property type="match status" value="1"/>
</dbReference>
<feature type="domain" description="DnaB/C C-terminal" evidence="3">
    <location>
        <begin position="168"/>
        <end position="236"/>
    </location>
</feature>
<evidence type="ECO:0000256" key="1">
    <source>
        <dbReference type="ARBA" id="ARBA00093462"/>
    </source>
</evidence>
<evidence type="ECO:0000313" key="5">
    <source>
        <dbReference type="Proteomes" id="UP000305768"/>
    </source>
</evidence>
<evidence type="ECO:0000256" key="2">
    <source>
        <dbReference type="SAM" id="MobiDB-lite"/>
    </source>
</evidence>
<evidence type="ECO:0000313" key="4">
    <source>
        <dbReference type="EMBL" id="TII06239.1"/>
    </source>
</evidence>
<organism evidence="4 5">
    <name type="scientific">Streptococcus suis</name>
    <dbReference type="NCBI Taxonomy" id="1307"/>
    <lineage>
        <taxon>Bacteria</taxon>
        <taxon>Bacillati</taxon>
        <taxon>Bacillota</taxon>
        <taxon>Bacilli</taxon>
        <taxon>Lactobacillales</taxon>
        <taxon>Streptococcaceae</taxon>
        <taxon>Streptococcus</taxon>
    </lineage>
</organism>
<comment type="caution">
    <text evidence="4">The sequence shown here is derived from an EMBL/GenBank/DDBJ whole genome shotgun (WGS) entry which is preliminary data.</text>
</comment>
<sequence>MGNRRMISKTVTQTQRFLQMPLEAQALYFHLIQNSDDDGVVEAFPVVRMIGASDDGLKLLHAKGFVTPLNHEMVYFITDFHEQNTVRKDRYHPSIYNHLLDKISEKNDGLPHGNHTATDGLPNISKDNISKDNISKGSGSSINNITGQTEKIVTAPPTLNQDFVSLYKSFEAETGKPLSPIQIQELQYTLEDFSPELILEALREAVGQGKANFAYIQAILKRWKQDNLLTVELVRNSKAAREAKKQQNKSKPEPQTREEWLTNWSEENPF</sequence>
<accession>A0A4T2H2J2</accession>
<dbReference type="Gene3D" id="1.10.10.630">
    <property type="entry name" value="DnaD domain-like"/>
    <property type="match status" value="1"/>
</dbReference>
<dbReference type="SUPFAM" id="SSF158499">
    <property type="entry name" value="DnaD domain-like"/>
    <property type="match status" value="1"/>
</dbReference>
<gene>
    <name evidence="4" type="ORF">FAJ34_09490</name>
</gene>
<proteinExistence type="inferred from homology"/>
<feature type="compositionally biased region" description="Basic and acidic residues" evidence="2">
    <location>
        <begin position="240"/>
        <end position="260"/>
    </location>
</feature>
<evidence type="ECO:0000259" key="3">
    <source>
        <dbReference type="Pfam" id="PF07261"/>
    </source>
</evidence>
<name>A0A4T2H2J2_STRSU</name>
<dbReference type="PANTHER" id="PTHR37293:SF6">
    <property type="entry name" value="DNA REPLICATION PROTEIN DNAD"/>
    <property type="match status" value="1"/>
</dbReference>
<reference evidence="4 5" key="1">
    <citation type="submission" date="2019-04" db="EMBL/GenBank/DDBJ databases">
        <title>Genome analysis of Streptococcus suis strain WUSS425.</title>
        <authorList>
            <person name="Chen H."/>
            <person name="Gao X."/>
            <person name="Wu Z."/>
        </authorList>
    </citation>
    <scope>NUCLEOTIDE SEQUENCE [LARGE SCALE GENOMIC DNA]</scope>
    <source>
        <strain evidence="4 5">WUSS425</strain>
    </source>
</reference>
<dbReference type="PANTHER" id="PTHR37293">
    <property type="entry name" value="PHAGE REPLICATION PROTEIN-RELATED"/>
    <property type="match status" value="1"/>
</dbReference>
<comment type="similarity">
    <text evidence="1">Belongs to the DnaB/DnaD family.</text>
</comment>
<dbReference type="InterPro" id="IPR006343">
    <property type="entry name" value="DnaB/C_C"/>
</dbReference>
<dbReference type="RefSeq" id="WP_136628801.1">
    <property type="nucleotide sequence ID" value="NZ_JARQOJ010000018.1"/>
</dbReference>
<dbReference type="InterPro" id="IPR034829">
    <property type="entry name" value="DnaD-like_sf"/>
</dbReference>
<dbReference type="EMBL" id="SSXP01000015">
    <property type="protein sequence ID" value="TII06239.1"/>
    <property type="molecule type" value="Genomic_DNA"/>
</dbReference>
<dbReference type="InterPro" id="IPR053162">
    <property type="entry name" value="DnaD"/>
</dbReference>
<dbReference type="AlphaFoldDB" id="A0A4T2H2J2"/>
<protein>
    <submittedName>
        <fullName evidence="4">DnaD domain protein</fullName>
    </submittedName>
</protein>